<keyword evidence="3" id="KW-1185">Reference proteome</keyword>
<protein>
    <submittedName>
        <fullName evidence="2">DUF3619 family protein</fullName>
    </submittedName>
</protein>
<evidence type="ECO:0000256" key="1">
    <source>
        <dbReference type="SAM" id="Phobius"/>
    </source>
</evidence>
<evidence type="ECO:0000313" key="2">
    <source>
        <dbReference type="EMBL" id="MFD2755614.1"/>
    </source>
</evidence>
<accession>A0ABW5UT19</accession>
<dbReference type="Pfam" id="PF12279">
    <property type="entry name" value="DUF3619"/>
    <property type="match status" value="1"/>
</dbReference>
<sequence length="157" mass="16889">MKSAPSLQCEMAADRIARQITARLSEGEALLPYEVTERLRAARERAISERRREVRVLHARTQAASSASIQGGTMVLGGPGDSGDEGGNWLRALISAIPVFALVAGLVIYNVKSDETVLHEVTEVDTALLTDDLPPAAYADPGFIQYLKTSATATEQH</sequence>
<comment type="caution">
    <text evidence="2">The sequence shown here is derived from an EMBL/GenBank/DDBJ whole genome shotgun (WGS) entry which is preliminary data.</text>
</comment>
<keyword evidence="1" id="KW-0812">Transmembrane</keyword>
<dbReference type="Proteomes" id="UP001597463">
    <property type="component" value="Unassembled WGS sequence"/>
</dbReference>
<organism evidence="2 3">
    <name type="scientific">Comamonas terrae</name>
    <dbReference type="NCBI Taxonomy" id="673548"/>
    <lineage>
        <taxon>Bacteria</taxon>
        <taxon>Pseudomonadati</taxon>
        <taxon>Pseudomonadota</taxon>
        <taxon>Betaproteobacteria</taxon>
        <taxon>Burkholderiales</taxon>
        <taxon>Comamonadaceae</taxon>
        <taxon>Comamonas</taxon>
    </lineage>
</organism>
<proteinExistence type="predicted"/>
<dbReference type="InterPro" id="IPR022064">
    <property type="entry name" value="DUF3619"/>
</dbReference>
<gene>
    <name evidence="2" type="ORF">ACFSW6_16190</name>
</gene>
<evidence type="ECO:0000313" key="3">
    <source>
        <dbReference type="Proteomes" id="UP001597463"/>
    </source>
</evidence>
<keyword evidence="1" id="KW-1133">Transmembrane helix</keyword>
<feature type="transmembrane region" description="Helical" evidence="1">
    <location>
        <begin position="89"/>
        <end position="109"/>
    </location>
</feature>
<keyword evidence="1" id="KW-0472">Membrane</keyword>
<reference evidence="3" key="1">
    <citation type="journal article" date="2019" name="Int. J. Syst. Evol. Microbiol.">
        <title>The Global Catalogue of Microorganisms (GCM) 10K type strain sequencing project: providing services to taxonomists for standard genome sequencing and annotation.</title>
        <authorList>
            <consortium name="The Broad Institute Genomics Platform"/>
            <consortium name="The Broad Institute Genome Sequencing Center for Infectious Disease"/>
            <person name="Wu L."/>
            <person name="Ma J."/>
        </authorList>
    </citation>
    <scope>NUCLEOTIDE SEQUENCE [LARGE SCALE GENOMIC DNA]</scope>
    <source>
        <strain evidence="3">TISTR 1906</strain>
    </source>
</reference>
<dbReference type="EMBL" id="JBHUMV010000007">
    <property type="protein sequence ID" value="MFD2755614.1"/>
    <property type="molecule type" value="Genomic_DNA"/>
</dbReference>
<name>A0ABW5UT19_9BURK</name>
<dbReference type="RefSeq" id="WP_066481878.1">
    <property type="nucleotide sequence ID" value="NZ_BCNT01000017.1"/>
</dbReference>